<dbReference type="Proteomes" id="UP000294543">
    <property type="component" value="Unassembled WGS sequence"/>
</dbReference>
<dbReference type="SUPFAM" id="SSF52540">
    <property type="entry name" value="P-loop containing nucleoside triphosphate hydrolases"/>
    <property type="match status" value="1"/>
</dbReference>
<evidence type="ECO:0000256" key="1">
    <source>
        <dbReference type="ARBA" id="ARBA00005820"/>
    </source>
</evidence>
<evidence type="ECO:0000256" key="5">
    <source>
        <dbReference type="PROSITE-ProRule" id="PRU01091"/>
    </source>
</evidence>
<dbReference type="Gene3D" id="1.25.40.10">
    <property type="entry name" value="Tetratricopeptide repeat domain"/>
    <property type="match status" value="1"/>
</dbReference>
<dbReference type="AlphaFoldDB" id="A0A4R4W5D5"/>
<dbReference type="SUPFAM" id="SSF46894">
    <property type="entry name" value="C-terminal effector domain of the bipartite response regulators"/>
    <property type="match status" value="1"/>
</dbReference>
<dbReference type="Pfam" id="PF00486">
    <property type="entry name" value="Trans_reg_C"/>
    <property type="match status" value="1"/>
</dbReference>
<keyword evidence="2" id="KW-0805">Transcription regulation</keyword>
<feature type="region of interest" description="Disordered" evidence="6">
    <location>
        <begin position="744"/>
        <end position="766"/>
    </location>
</feature>
<dbReference type="InterPro" id="IPR027417">
    <property type="entry name" value="P-loop_NTPase"/>
</dbReference>
<evidence type="ECO:0000259" key="7">
    <source>
        <dbReference type="PROSITE" id="PS51755"/>
    </source>
</evidence>
<dbReference type="PANTHER" id="PTHR35807:SF1">
    <property type="entry name" value="TRANSCRIPTIONAL REGULATOR REDD"/>
    <property type="match status" value="1"/>
</dbReference>
<dbReference type="InterPro" id="IPR016032">
    <property type="entry name" value="Sig_transdc_resp-reg_C-effctor"/>
</dbReference>
<keyword evidence="9" id="KW-1185">Reference proteome</keyword>
<sequence length="784" mass="84305">MAAATVRGGGVVLTFRVLGPLAASFDGEPVALGRPRQRSVIARLLAAGGQVVSVDRLIEDVYSEEVPPKALAAVQAYISHLRRVLEPDRPPRTPANVLVTVPPGYAIRVDPAAVDAWDFERAVRDPAGTPEKLAKALELWRGPAYAEFVGSHWADAEIARLEELRLSALERHADAVIRLGGAASAVPDLERLVAEHPLRERAWALLARALYRCGRQGEALGALRRARARLAEDLGIDPGPELRQLEADVLAQAAHLTENASLQALPERPVVLSQPYVGRRAELAAVAAVESGVVLVGGEPGAGKTAFLEQVRVAKGWTTGWGRCPEYEGAPPAWAWAELLRPLAARTPPEDLQALAPLLADMPAVGDVAAARFRLHQAVGAFLASRAPVLLVLDDLHRADAETLALLTHVVSSTKGLPVIVIGSYRHTAITEDLADALATLAAHEPVRIELAGLPRAEVGDLVRLICPADDDIVGQIAERTGGNPFFVREMAKLLNAEGTLAVPAGVRDVLRRRVARLPAPAQTVLRTIAVIGRECDLDTLTAVSDSTEDSLLEAVEAGLVTGLLTERADARLAFSHMLVRDMLYDDISRNRRLRLHERVARAIERHHPDDVAALAYHFTAAGRAPEAAHYSGLAARQAEHRFAHHEAAALWQQAIDHFQGDPRDRLDLTLSMVSAQANTGRLVQARAHREEAIRAALPYGDPQLLARVIASFRGAHLLEQQGVRQAGHRTRGGGRACSGCPATGGWSRPLPPAHRTCLRTGGRGDRARVRRLAGGRRHGTTDG</sequence>
<dbReference type="CDD" id="cd15831">
    <property type="entry name" value="BTAD"/>
    <property type="match status" value="1"/>
</dbReference>
<keyword evidence="3 5" id="KW-0238">DNA-binding</keyword>
<accession>A0A4R4W5D5</accession>
<evidence type="ECO:0000256" key="2">
    <source>
        <dbReference type="ARBA" id="ARBA00023015"/>
    </source>
</evidence>
<name>A0A4R4W5D5_9ACTN</name>
<evidence type="ECO:0000256" key="4">
    <source>
        <dbReference type="ARBA" id="ARBA00023163"/>
    </source>
</evidence>
<dbReference type="InterPro" id="IPR001867">
    <property type="entry name" value="OmpR/PhoB-type_DNA-bd"/>
</dbReference>
<dbReference type="SMART" id="SM00862">
    <property type="entry name" value="Trans_reg_C"/>
    <property type="match status" value="1"/>
</dbReference>
<dbReference type="InterPro" id="IPR011990">
    <property type="entry name" value="TPR-like_helical_dom_sf"/>
</dbReference>
<evidence type="ECO:0000256" key="3">
    <source>
        <dbReference type="ARBA" id="ARBA00023125"/>
    </source>
</evidence>
<dbReference type="InterPro" id="IPR036388">
    <property type="entry name" value="WH-like_DNA-bd_sf"/>
</dbReference>
<evidence type="ECO:0000313" key="9">
    <source>
        <dbReference type="Proteomes" id="UP000294543"/>
    </source>
</evidence>
<feature type="DNA-binding region" description="OmpR/PhoB-type" evidence="5">
    <location>
        <begin position="3"/>
        <end position="109"/>
    </location>
</feature>
<keyword evidence="4" id="KW-0804">Transcription</keyword>
<evidence type="ECO:0000256" key="6">
    <source>
        <dbReference type="SAM" id="MobiDB-lite"/>
    </source>
</evidence>
<gene>
    <name evidence="8" type="ORF">E1294_41980</name>
</gene>
<dbReference type="Pfam" id="PF13191">
    <property type="entry name" value="AAA_16"/>
    <property type="match status" value="1"/>
</dbReference>
<dbReference type="GO" id="GO:0006355">
    <property type="term" value="P:regulation of DNA-templated transcription"/>
    <property type="evidence" value="ECO:0007669"/>
    <property type="project" value="InterPro"/>
</dbReference>
<dbReference type="GO" id="GO:0000160">
    <property type="term" value="P:phosphorelay signal transduction system"/>
    <property type="evidence" value="ECO:0007669"/>
    <property type="project" value="InterPro"/>
</dbReference>
<feature type="domain" description="OmpR/PhoB-type" evidence="7">
    <location>
        <begin position="3"/>
        <end position="109"/>
    </location>
</feature>
<dbReference type="InterPro" id="IPR051677">
    <property type="entry name" value="AfsR-DnrI-RedD_regulator"/>
</dbReference>
<dbReference type="Pfam" id="PF03704">
    <property type="entry name" value="BTAD"/>
    <property type="match status" value="1"/>
</dbReference>
<dbReference type="PANTHER" id="PTHR35807">
    <property type="entry name" value="TRANSCRIPTIONAL REGULATOR REDD-RELATED"/>
    <property type="match status" value="1"/>
</dbReference>
<dbReference type="InterPro" id="IPR005158">
    <property type="entry name" value="BTAD"/>
</dbReference>
<reference evidence="8 9" key="1">
    <citation type="submission" date="2019-03" db="EMBL/GenBank/DDBJ databases">
        <title>Draft genome sequences of novel Actinobacteria.</title>
        <authorList>
            <person name="Sahin N."/>
            <person name="Ay H."/>
            <person name="Saygin H."/>
        </authorList>
    </citation>
    <scope>NUCLEOTIDE SEQUENCE [LARGE SCALE GENOMIC DNA]</scope>
    <source>
        <strain evidence="8 9">KC712</strain>
    </source>
</reference>
<comment type="similarity">
    <text evidence="1">Belongs to the AfsR/DnrI/RedD regulatory family.</text>
</comment>
<dbReference type="SUPFAM" id="SSF48452">
    <property type="entry name" value="TPR-like"/>
    <property type="match status" value="1"/>
</dbReference>
<dbReference type="OrthoDB" id="134712at2"/>
<dbReference type="PROSITE" id="PS51755">
    <property type="entry name" value="OMPR_PHOB"/>
    <property type="match status" value="1"/>
</dbReference>
<dbReference type="GO" id="GO:0003677">
    <property type="term" value="F:DNA binding"/>
    <property type="evidence" value="ECO:0007669"/>
    <property type="project" value="UniProtKB-UniRule"/>
</dbReference>
<organism evidence="8 9">
    <name type="scientific">Nonomuraea diastatica</name>
    <dbReference type="NCBI Taxonomy" id="1848329"/>
    <lineage>
        <taxon>Bacteria</taxon>
        <taxon>Bacillati</taxon>
        <taxon>Actinomycetota</taxon>
        <taxon>Actinomycetes</taxon>
        <taxon>Streptosporangiales</taxon>
        <taxon>Streptosporangiaceae</taxon>
        <taxon>Nonomuraea</taxon>
    </lineage>
</organism>
<evidence type="ECO:0000313" key="8">
    <source>
        <dbReference type="EMBL" id="TDD13151.1"/>
    </source>
</evidence>
<comment type="caution">
    <text evidence="8">The sequence shown here is derived from an EMBL/GenBank/DDBJ whole genome shotgun (WGS) entry which is preliminary data.</text>
</comment>
<dbReference type="RefSeq" id="WP_132516674.1">
    <property type="nucleotide sequence ID" value="NZ_SMKP01000184.1"/>
</dbReference>
<dbReference type="SMART" id="SM01043">
    <property type="entry name" value="BTAD"/>
    <property type="match status" value="1"/>
</dbReference>
<dbReference type="Gene3D" id="1.10.10.10">
    <property type="entry name" value="Winged helix-like DNA-binding domain superfamily/Winged helix DNA-binding domain"/>
    <property type="match status" value="1"/>
</dbReference>
<proteinExistence type="inferred from homology"/>
<dbReference type="EMBL" id="SMKP01000184">
    <property type="protein sequence ID" value="TDD13151.1"/>
    <property type="molecule type" value="Genomic_DNA"/>
</dbReference>
<dbReference type="InterPro" id="IPR041664">
    <property type="entry name" value="AAA_16"/>
</dbReference>
<protein>
    <recommendedName>
        <fullName evidence="7">OmpR/PhoB-type domain-containing protein</fullName>
    </recommendedName>
</protein>